<dbReference type="Gene3D" id="3.10.110.10">
    <property type="entry name" value="Ubiquitin Conjugating Enzyme"/>
    <property type="match status" value="1"/>
</dbReference>
<evidence type="ECO:0000313" key="2">
    <source>
        <dbReference type="EMBL" id="KAK0428810.1"/>
    </source>
</evidence>
<evidence type="ECO:0000259" key="1">
    <source>
        <dbReference type="PROSITE" id="PS50127"/>
    </source>
</evidence>
<gene>
    <name evidence="2" type="ORF">QR680_011019</name>
</gene>
<keyword evidence="3" id="KW-1185">Reference proteome</keyword>
<comment type="caution">
    <text evidence="2">The sequence shown here is derived from an EMBL/GenBank/DDBJ whole genome shotgun (WGS) entry which is preliminary data.</text>
</comment>
<proteinExistence type="predicted"/>
<dbReference type="PROSITE" id="PS50127">
    <property type="entry name" value="UBC_2"/>
    <property type="match status" value="1"/>
</dbReference>
<reference evidence="2" key="1">
    <citation type="submission" date="2023-06" db="EMBL/GenBank/DDBJ databases">
        <title>Genomic analysis of the entomopathogenic nematode Steinernema hermaphroditum.</title>
        <authorList>
            <person name="Schwarz E.M."/>
            <person name="Heppert J.K."/>
            <person name="Baniya A."/>
            <person name="Schwartz H.T."/>
            <person name="Tan C.-H."/>
            <person name="Antoshechkin I."/>
            <person name="Sternberg P.W."/>
            <person name="Goodrich-Blair H."/>
            <person name="Dillman A.R."/>
        </authorList>
    </citation>
    <scope>NUCLEOTIDE SEQUENCE</scope>
    <source>
        <strain evidence="2">PS9179</strain>
        <tissue evidence="2">Whole animal</tissue>
    </source>
</reference>
<dbReference type="InterPro" id="IPR016135">
    <property type="entry name" value="UBQ-conjugating_enzyme/RWD"/>
</dbReference>
<evidence type="ECO:0000313" key="3">
    <source>
        <dbReference type="Proteomes" id="UP001175271"/>
    </source>
</evidence>
<dbReference type="SUPFAM" id="SSF54495">
    <property type="entry name" value="UBC-like"/>
    <property type="match status" value="1"/>
</dbReference>
<dbReference type="PANTHER" id="PTHR24067">
    <property type="entry name" value="UBIQUITIN-CONJUGATING ENZYME E2"/>
    <property type="match status" value="1"/>
</dbReference>
<sequence>MAAKSGPMVRIKMELKRFTENPPHGMALDMEKTAEDAKMWFINVKAAQGTIYEGEEYVLRVKFTDDYPFKPPEVVFISEQVPCNPHVYSNGHICISTLGNEWSPTLDIQAVCIGILSMLSSCKKKEWPRDNDSYSARLKDKSPDYRYFDGTYRDSQC</sequence>
<dbReference type="InterPro" id="IPR050113">
    <property type="entry name" value="Ub_conjugating_enzyme"/>
</dbReference>
<dbReference type="EMBL" id="JAUCMV010000001">
    <property type="protein sequence ID" value="KAK0428810.1"/>
    <property type="molecule type" value="Genomic_DNA"/>
</dbReference>
<organism evidence="2 3">
    <name type="scientific">Steinernema hermaphroditum</name>
    <dbReference type="NCBI Taxonomy" id="289476"/>
    <lineage>
        <taxon>Eukaryota</taxon>
        <taxon>Metazoa</taxon>
        <taxon>Ecdysozoa</taxon>
        <taxon>Nematoda</taxon>
        <taxon>Chromadorea</taxon>
        <taxon>Rhabditida</taxon>
        <taxon>Tylenchina</taxon>
        <taxon>Panagrolaimomorpha</taxon>
        <taxon>Strongyloidoidea</taxon>
        <taxon>Steinernematidae</taxon>
        <taxon>Steinernema</taxon>
    </lineage>
</organism>
<protein>
    <recommendedName>
        <fullName evidence="1">UBC core domain-containing protein</fullName>
    </recommendedName>
</protein>
<name>A0AA39MCS0_9BILA</name>
<dbReference type="Pfam" id="PF00179">
    <property type="entry name" value="UQ_con"/>
    <property type="match status" value="1"/>
</dbReference>
<dbReference type="Proteomes" id="UP001175271">
    <property type="component" value="Unassembled WGS sequence"/>
</dbReference>
<dbReference type="CDD" id="cd23808">
    <property type="entry name" value="UBCc_UBE2W"/>
    <property type="match status" value="1"/>
</dbReference>
<dbReference type="SMART" id="SM00212">
    <property type="entry name" value="UBCc"/>
    <property type="match status" value="1"/>
</dbReference>
<dbReference type="GO" id="GO:0032446">
    <property type="term" value="P:protein modification by small protein conjugation"/>
    <property type="evidence" value="ECO:0007669"/>
    <property type="project" value="UniProtKB-ARBA"/>
</dbReference>
<feature type="domain" description="UBC core" evidence="1">
    <location>
        <begin position="6"/>
        <end position="157"/>
    </location>
</feature>
<dbReference type="InterPro" id="IPR000608">
    <property type="entry name" value="UBC"/>
</dbReference>
<accession>A0AA39MCS0</accession>
<dbReference type="AlphaFoldDB" id="A0AA39MCS0"/>